<dbReference type="GeneID" id="117346850"/>
<keyword evidence="9" id="KW-1185">Reference proteome</keyword>
<gene>
    <name evidence="10" type="primary">CENPL</name>
</gene>
<comment type="similarity">
    <text evidence="3">Belongs to the CENP-L/IML3 family.</text>
</comment>
<dbReference type="GO" id="GO:0005634">
    <property type="term" value="C:nucleus"/>
    <property type="evidence" value="ECO:0007669"/>
    <property type="project" value="UniProtKB-SubCell"/>
</dbReference>
<dbReference type="CTD" id="91687"/>
<sequence length="367" mass="41843">MSGASNVKRRKTVVRVSGESSSRRQMIHEDRLDTPTAAATTTRRNVTFITQHGITSARRNTPFRQVPSKRKIPPNTPILEEHSEVSFLLRKQWTLYSVTPLYKFSYTKFKDYSKLLSAYITAEKQKGLAVEVGIDLNVKVTFSSLSELKGNENDQRAVFIQITSRPEFSTPNNEETVLWTGWLCCTFGDTEILSCLLKEFTCLPLFLVNGREILTAMVGTWFQKTFDCCFSRLVINARDLTWMAAMWTGCKLENHMAATEFLFSVPSSPYNLDISYAIHPEDARALWESIHKSQDEVTEEEVNLFMNCLYSHFFRHFKIYLSATRLVKVSTAVASAHCDGKVTLLSKENVIRVLALLTELATNQIQY</sequence>
<dbReference type="InParanoid" id="A0A6P8NVV6"/>
<dbReference type="PANTHER" id="PTHR31740">
    <property type="entry name" value="CENTROMERE PROTEIN L"/>
    <property type="match status" value="1"/>
</dbReference>
<dbReference type="Pfam" id="PF13092">
    <property type="entry name" value="CENP-L"/>
    <property type="match status" value="1"/>
</dbReference>
<keyword evidence="7" id="KW-0137">Centromere</keyword>
<keyword evidence="5" id="KW-0158">Chromosome</keyword>
<organism evidence="9 10">
    <name type="scientific">Geotrypetes seraphini</name>
    <name type="common">Gaboon caecilian</name>
    <name type="synonym">Caecilia seraphini</name>
    <dbReference type="NCBI Taxonomy" id="260995"/>
    <lineage>
        <taxon>Eukaryota</taxon>
        <taxon>Metazoa</taxon>
        <taxon>Chordata</taxon>
        <taxon>Craniata</taxon>
        <taxon>Vertebrata</taxon>
        <taxon>Euteleostomi</taxon>
        <taxon>Amphibia</taxon>
        <taxon>Gymnophiona</taxon>
        <taxon>Geotrypetes</taxon>
    </lineage>
</organism>
<accession>A0A6P8NVV6</accession>
<dbReference type="PANTHER" id="PTHR31740:SF2">
    <property type="entry name" value="CENTROMERE PROTEIN L"/>
    <property type="match status" value="1"/>
</dbReference>
<reference evidence="10" key="1">
    <citation type="submission" date="2025-08" db="UniProtKB">
        <authorList>
            <consortium name="RefSeq"/>
        </authorList>
    </citation>
    <scope>IDENTIFICATION</scope>
</reference>
<proteinExistence type="inferred from homology"/>
<evidence type="ECO:0000313" key="10">
    <source>
        <dbReference type="RefSeq" id="XP_033772905.1"/>
    </source>
</evidence>
<dbReference type="OrthoDB" id="8864979at2759"/>
<evidence type="ECO:0000256" key="8">
    <source>
        <dbReference type="SAM" id="MobiDB-lite"/>
    </source>
</evidence>
<evidence type="ECO:0000256" key="7">
    <source>
        <dbReference type="ARBA" id="ARBA00023328"/>
    </source>
</evidence>
<evidence type="ECO:0000313" key="9">
    <source>
        <dbReference type="Proteomes" id="UP000515159"/>
    </source>
</evidence>
<dbReference type="KEGG" id="gsh:117346850"/>
<evidence type="ECO:0000256" key="4">
    <source>
        <dbReference type="ARBA" id="ARBA00016380"/>
    </source>
</evidence>
<comment type="subcellular location">
    <subcellularLocation>
        <location evidence="2">Chromosome</location>
        <location evidence="2">Centromere</location>
    </subcellularLocation>
    <subcellularLocation>
        <location evidence="1">Nucleus</location>
    </subcellularLocation>
</comment>
<evidence type="ECO:0000256" key="2">
    <source>
        <dbReference type="ARBA" id="ARBA00004584"/>
    </source>
</evidence>
<evidence type="ECO:0000256" key="1">
    <source>
        <dbReference type="ARBA" id="ARBA00004123"/>
    </source>
</evidence>
<evidence type="ECO:0000256" key="6">
    <source>
        <dbReference type="ARBA" id="ARBA00023242"/>
    </source>
</evidence>
<keyword evidence="6" id="KW-0539">Nucleus</keyword>
<evidence type="ECO:0000256" key="3">
    <source>
        <dbReference type="ARBA" id="ARBA00011060"/>
    </source>
</evidence>
<dbReference type="FunCoup" id="A0A6P8NVV6">
    <property type="interactions" value="2763"/>
</dbReference>
<dbReference type="GO" id="GO:0000775">
    <property type="term" value="C:chromosome, centromeric region"/>
    <property type="evidence" value="ECO:0007669"/>
    <property type="project" value="UniProtKB-SubCell"/>
</dbReference>
<dbReference type="InterPro" id="IPR025204">
    <property type="entry name" value="CENP-L"/>
</dbReference>
<feature type="compositionally biased region" description="Low complexity" evidence="8">
    <location>
        <begin position="14"/>
        <end position="24"/>
    </location>
</feature>
<evidence type="ECO:0000256" key="5">
    <source>
        <dbReference type="ARBA" id="ARBA00022454"/>
    </source>
</evidence>
<dbReference type="Proteomes" id="UP000515159">
    <property type="component" value="Chromosome 12"/>
</dbReference>
<dbReference type="AlphaFoldDB" id="A0A6P8NVV6"/>
<dbReference type="RefSeq" id="XP_033772905.1">
    <property type="nucleotide sequence ID" value="XM_033917014.1"/>
</dbReference>
<feature type="region of interest" description="Disordered" evidence="8">
    <location>
        <begin position="1"/>
        <end position="27"/>
    </location>
</feature>
<name>A0A6P8NVV6_GEOSA</name>
<protein>
    <recommendedName>
        <fullName evidence="4">Centromere protein L</fullName>
    </recommendedName>
</protein>